<evidence type="ECO:0000259" key="2">
    <source>
        <dbReference type="Pfam" id="PF02518"/>
    </source>
</evidence>
<dbReference type="InterPro" id="IPR011123">
    <property type="entry name" value="Y_Y_Y"/>
</dbReference>
<evidence type="ECO:0000259" key="4">
    <source>
        <dbReference type="Pfam" id="PF07730"/>
    </source>
</evidence>
<dbReference type="Pfam" id="PF07495">
    <property type="entry name" value="Y_Y_Y"/>
    <property type="match status" value="1"/>
</dbReference>
<dbReference type="Pfam" id="PF07494">
    <property type="entry name" value="Reg_prop"/>
    <property type="match status" value="7"/>
</dbReference>
<dbReference type="InterPro" id="IPR011712">
    <property type="entry name" value="Sig_transdc_His_kin_sub3_dim/P"/>
</dbReference>
<dbReference type="GO" id="GO:0000155">
    <property type="term" value="F:phosphorelay sensor kinase activity"/>
    <property type="evidence" value="ECO:0007669"/>
    <property type="project" value="InterPro"/>
</dbReference>
<dbReference type="OrthoDB" id="176590at2"/>
<dbReference type="Gene3D" id="2.130.10.10">
    <property type="entry name" value="YVTN repeat-like/Quinoprotein amine dehydrogenase"/>
    <property type="match status" value="4"/>
</dbReference>
<dbReference type="GO" id="GO:0046983">
    <property type="term" value="F:protein dimerization activity"/>
    <property type="evidence" value="ECO:0007669"/>
    <property type="project" value="InterPro"/>
</dbReference>
<comment type="caution">
    <text evidence="5">The sequence shown here is derived from an EMBL/GenBank/DDBJ whole genome shotgun (WGS) entry which is preliminary data.</text>
</comment>
<dbReference type="InterPro" id="IPR013783">
    <property type="entry name" value="Ig-like_fold"/>
</dbReference>
<dbReference type="STRING" id="320771.Cflav_PD4501"/>
<evidence type="ECO:0000259" key="3">
    <source>
        <dbReference type="Pfam" id="PF07495"/>
    </source>
</evidence>
<evidence type="ECO:0000313" key="6">
    <source>
        <dbReference type="Proteomes" id="UP000003688"/>
    </source>
</evidence>
<proteinExistence type="predicted"/>
<evidence type="ECO:0000313" key="5">
    <source>
        <dbReference type="EMBL" id="EEF61838.1"/>
    </source>
</evidence>
<name>B9XDU7_PEDPL</name>
<dbReference type="InterPro" id="IPR036890">
    <property type="entry name" value="HATPase_C_sf"/>
</dbReference>
<feature type="domain" description="Signal transduction histidine kinase subgroup 3 dimerisation and phosphoacceptor" evidence="4">
    <location>
        <begin position="819"/>
        <end position="881"/>
    </location>
</feature>
<dbReference type="Gene3D" id="1.20.5.1930">
    <property type="match status" value="1"/>
</dbReference>
<dbReference type="Pfam" id="PF07730">
    <property type="entry name" value="HisKA_3"/>
    <property type="match status" value="1"/>
</dbReference>
<feature type="domain" description="Histidine kinase/HSP90-like ATPase" evidence="2">
    <location>
        <begin position="927"/>
        <end position="1012"/>
    </location>
</feature>
<dbReference type="Gene3D" id="2.60.40.10">
    <property type="entry name" value="Immunoglobulins"/>
    <property type="match status" value="1"/>
</dbReference>
<keyword evidence="6" id="KW-1185">Reference proteome</keyword>
<organism evidence="5 6">
    <name type="scientific">Pedosphaera parvula (strain Ellin514)</name>
    <dbReference type="NCBI Taxonomy" id="320771"/>
    <lineage>
        <taxon>Bacteria</taxon>
        <taxon>Pseudomonadati</taxon>
        <taxon>Verrucomicrobiota</taxon>
        <taxon>Pedosphaerae</taxon>
        <taxon>Pedosphaerales</taxon>
        <taxon>Pedosphaeraceae</taxon>
        <taxon>Pedosphaera</taxon>
    </lineage>
</organism>
<dbReference type="SUPFAM" id="SSF55874">
    <property type="entry name" value="ATPase domain of HSP90 chaperone/DNA topoisomerase II/histidine kinase"/>
    <property type="match status" value="1"/>
</dbReference>
<protein>
    <submittedName>
        <fullName evidence="5">Two component regulator propeller domain protein</fullName>
    </submittedName>
</protein>
<dbReference type="InterPro" id="IPR015943">
    <property type="entry name" value="WD40/YVTN_repeat-like_dom_sf"/>
</dbReference>
<dbReference type="InterPro" id="IPR003594">
    <property type="entry name" value="HATPase_dom"/>
</dbReference>
<feature type="domain" description="Two component regulator three Y" evidence="3">
    <location>
        <begin position="717"/>
        <end position="772"/>
    </location>
</feature>
<dbReference type="Pfam" id="PF02518">
    <property type="entry name" value="HATPase_c"/>
    <property type="match status" value="1"/>
</dbReference>
<dbReference type="PANTHER" id="PTHR43547:SF2">
    <property type="entry name" value="HYBRID SIGNAL TRANSDUCTION HISTIDINE KINASE C"/>
    <property type="match status" value="1"/>
</dbReference>
<dbReference type="Proteomes" id="UP000003688">
    <property type="component" value="Unassembled WGS sequence"/>
</dbReference>
<reference evidence="5 6" key="1">
    <citation type="journal article" date="2011" name="J. Bacteriol.">
        <title>Genome sequence of 'Pedosphaera parvula' Ellin514, an aerobic Verrucomicrobial isolate from pasture soil.</title>
        <authorList>
            <person name="Kant R."/>
            <person name="van Passel M.W."/>
            <person name="Sangwan P."/>
            <person name="Palva A."/>
            <person name="Lucas S."/>
            <person name="Copeland A."/>
            <person name="Lapidus A."/>
            <person name="Glavina Del Rio T."/>
            <person name="Dalin E."/>
            <person name="Tice H."/>
            <person name="Bruce D."/>
            <person name="Goodwin L."/>
            <person name="Pitluck S."/>
            <person name="Chertkov O."/>
            <person name="Larimer F.W."/>
            <person name="Land M.L."/>
            <person name="Hauser L."/>
            <person name="Brettin T.S."/>
            <person name="Detter J.C."/>
            <person name="Han S."/>
            <person name="de Vos W.M."/>
            <person name="Janssen P.H."/>
            <person name="Smidt H."/>
        </authorList>
    </citation>
    <scope>NUCLEOTIDE SEQUENCE [LARGE SCALE GENOMIC DNA]</scope>
    <source>
        <strain evidence="5 6">Ellin514</strain>
    </source>
</reference>
<dbReference type="RefSeq" id="WP_007413995.1">
    <property type="nucleotide sequence ID" value="NZ_ABOX02000007.1"/>
</dbReference>
<dbReference type="CDD" id="cd16917">
    <property type="entry name" value="HATPase_UhpB-NarQ-NarX-like"/>
    <property type="match status" value="1"/>
</dbReference>
<dbReference type="PANTHER" id="PTHR43547">
    <property type="entry name" value="TWO-COMPONENT HISTIDINE KINASE"/>
    <property type="match status" value="1"/>
</dbReference>
<evidence type="ECO:0000256" key="1">
    <source>
        <dbReference type="ARBA" id="ARBA00022553"/>
    </source>
</evidence>
<dbReference type="AlphaFoldDB" id="B9XDU7"/>
<dbReference type="SUPFAM" id="SSF63829">
    <property type="entry name" value="Calcium-dependent phosphotriesterase"/>
    <property type="match status" value="3"/>
</dbReference>
<dbReference type="EMBL" id="ABOX02000007">
    <property type="protein sequence ID" value="EEF61838.1"/>
    <property type="molecule type" value="Genomic_DNA"/>
</dbReference>
<dbReference type="InterPro" id="IPR011110">
    <property type="entry name" value="Reg_prop"/>
</dbReference>
<gene>
    <name evidence="5" type="ORF">Cflav_PD4501</name>
</gene>
<sequence length="1013" mass="112128">MQIAIQLATTSHFTSRDATIILGQVFREAKTCPLLSYGQTSRFVGFLLIYLLAQATNGATVVSQYGSRLWRMDDGLPHSCVQAVLQTRDGYLWVGTQFGLARFDGVRFVGFNKNNVPEMLNANILGLQEGQDGSLWIATGRGGMLRLKDGKFTRYGKADGLANDSCLGPTLETRDGSLWFATLGGLSRYRDGKFVNFGTNSGLASDVVRGMVEDQEGQLWLATPTGVYCWKDGVVIRRFLMADGLRINDARALFCDPDGTIWVGAGNGLSRIQKGQVTTFVMTDSPANNIITHIQRDRRGNLWVGSYGGLSQFVDPKIIGQLDGQGQAFDLVNAIFEDREGNLWIGSRDGLIRLNSHPFTSYTQQNGLSCNNVTSVLEGKDGVIWAATWGGGVNRLKDGVFTALTCDGSSLALGLCEDSAQRVWAGSDWDGGLFRFDQQSVHRYTDADGLTGGAVRVVHQDRSGAYWLGTTRGLYRMEGQTIRPFGTEHGMPQEVIRAICEDDQGDLWIGTNDGLWRLRQDTLVRFTTADGLSNTTTGALYADHHGNLWIGTSGGGLDRLRDGRFTAYTSQRGLFNDSIYEIVEDENGWLWMTCIRGIFRVHRNDLDRLDNGSINAIHCIAYGNPDGLASEVCSMVAKPSAWKSKDGRLWFATVKGLSVIDPNSLKEENPVPPPVTLERILTDKQAFPPAETLSVAAPVRIPPGRGELEFQYTALAFRTPERTRFKYQLEGVDTDWVEAGARRSAHYSNVYPGKYRFRVLARNSESTWSEPGGFVEFVVLPHVWQTWWFKLAIVATVMLGALGIHRVRLARFRQLENLRLRLAADLHDEVGSNLSTISLLARKLQKGGSAGTEAADDVAAISRISGQTSSSIREIAWFINPENDTLQDLILRMKETANAMLPGIECRFQSAQAHLTRTLPPQFRQDIFLLYKEMLANIAKHSRASRVEIEISRLDSLWQLRVRDNGVGFDTRTTYTGNGLKNIRLRAFRLNGSLNIESKPGNGTIATFTVPIP</sequence>
<keyword evidence="1" id="KW-0597">Phosphoprotein</keyword>
<dbReference type="GO" id="GO:0016020">
    <property type="term" value="C:membrane"/>
    <property type="evidence" value="ECO:0007669"/>
    <property type="project" value="InterPro"/>
</dbReference>
<accession>B9XDU7</accession>
<dbReference type="Gene3D" id="3.30.565.10">
    <property type="entry name" value="Histidine kinase-like ATPase, C-terminal domain"/>
    <property type="match status" value="1"/>
</dbReference>